<dbReference type="Pfam" id="PF17917">
    <property type="entry name" value="RT_RNaseH"/>
    <property type="match status" value="1"/>
</dbReference>
<evidence type="ECO:0000313" key="8">
    <source>
        <dbReference type="EMBL" id="KAL0409459.1"/>
    </source>
</evidence>
<dbReference type="CDD" id="cd09274">
    <property type="entry name" value="RNase_HI_RT_Ty3"/>
    <property type="match status" value="1"/>
</dbReference>
<comment type="caution">
    <text evidence="8">The sequence shown here is derived from an EMBL/GenBank/DDBJ whole genome shotgun (WGS) entry which is preliminary data.</text>
</comment>
<evidence type="ECO:0000256" key="2">
    <source>
        <dbReference type="ARBA" id="ARBA00022695"/>
    </source>
</evidence>
<evidence type="ECO:0000256" key="4">
    <source>
        <dbReference type="ARBA" id="ARBA00022759"/>
    </source>
</evidence>
<accession>A0AAW2TY56</accession>
<dbReference type="SUPFAM" id="SSF56672">
    <property type="entry name" value="DNA/RNA polymerases"/>
    <property type="match status" value="1"/>
</dbReference>
<keyword evidence="6" id="KW-0695">RNA-directed DNA polymerase</keyword>
<dbReference type="PANTHER" id="PTHR34072">
    <property type="entry name" value="ENZYMATIC POLYPROTEIN-RELATED"/>
    <property type="match status" value="1"/>
</dbReference>
<name>A0AAW2TY56_SESRA</name>
<evidence type="ECO:0000256" key="5">
    <source>
        <dbReference type="ARBA" id="ARBA00022801"/>
    </source>
</evidence>
<keyword evidence="1" id="KW-0808">Transferase</keyword>
<keyword evidence="3" id="KW-0540">Nuclease</keyword>
<evidence type="ECO:0000256" key="6">
    <source>
        <dbReference type="ARBA" id="ARBA00022918"/>
    </source>
</evidence>
<sequence>MATFYLYGEKCEIYTDHKSLKYLFTQKDLNMRQKRWLELIKDYDLSINYHPGKANRVADALSRKTHRLLGHILAKQLESIDVEVVESTDHTLDMLKVQPSILDRICTVQHSDIELERIKNKVKAGSISDFHIKMMEACT</sequence>
<evidence type="ECO:0000259" key="7">
    <source>
        <dbReference type="Pfam" id="PF17917"/>
    </source>
</evidence>
<reference evidence="8" key="1">
    <citation type="submission" date="2020-06" db="EMBL/GenBank/DDBJ databases">
        <authorList>
            <person name="Li T."/>
            <person name="Hu X."/>
            <person name="Zhang T."/>
            <person name="Song X."/>
            <person name="Zhang H."/>
            <person name="Dai N."/>
            <person name="Sheng W."/>
            <person name="Hou X."/>
            <person name="Wei L."/>
        </authorList>
    </citation>
    <scope>NUCLEOTIDE SEQUENCE</scope>
    <source>
        <strain evidence="8">G02</strain>
        <tissue evidence="8">Leaf</tissue>
    </source>
</reference>
<dbReference type="GO" id="GO:0004519">
    <property type="term" value="F:endonuclease activity"/>
    <property type="evidence" value="ECO:0007669"/>
    <property type="project" value="UniProtKB-KW"/>
</dbReference>
<organism evidence="8">
    <name type="scientific">Sesamum radiatum</name>
    <name type="common">Black benniseed</name>
    <dbReference type="NCBI Taxonomy" id="300843"/>
    <lineage>
        <taxon>Eukaryota</taxon>
        <taxon>Viridiplantae</taxon>
        <taxon>Streptophyta</taxon>
        <taxon>Embryophyta</taxon>
        <taxon>Tracheophyta</taxon>
        <taxon>Spermatophyta</taxon>
        <taxon>Magnoliopsida</taxon>
        <taxon>eudicotyledons</taxon>
        <taxon>Gunneridae</taxon>
        <taxon>Pentapetalae</taxon>
        <taxon>asterids</taxon>
        <taxon>lamiids</taxon>
        <taxon>Lamiales</taxon>
        <taxon>Pedaliaceae</taxon>
        <taxon>Sesamum</taxon>
    </lineage>
</organism>
<keyword evidence="5" id="KW-0378">Hydrolase</keyword>
<keyword evidence="2" id="KW-0548">Nucleotidyltransferase</keyword>
<reference evidence="8" key="2">
    <citation type="journal article" date="2024" name="Plant">
        <title>Genomic evolution and insights into agronomic trait innovations of Sesamum species.</title>
        <authorList>
            <person name="Miao H."/>
            <person name="Wang L."/>
            <person name="Qu L."/>
            <person name="Liu H."/>
            <person name="Sun Y."/>
            <person name="Le M."/>
            <person name="Wang Q."/>
            <person name="Wei S."/>
            <person name="Zheng Y."/>
            <person name="Lin W."/>
            <person name="Duan Y."/>
            <person name="Cao H."/>
            <person name="Xiong S."/>
            <person name="Wang X."/>
            <person name="Wei L."/>
            <person name="Li C."/>
            <person name="Ma Q."/>
            <person name="Ju M."/>
            <person name="Zhao R."/>
            <person name="Li G."/>
            <person name="Mu C."/>
            <person name="Tian Q."/>
            <person name="Mei H."/>
            <person name="Zhang T."/>
            <person name="Gao T."/>
            <person name="Zhang H."/>
        </authorList>
    </citation>
    <scope>NUCLEOTIDE SEQUENCE</scope>
    <source>
        <strain evidence="8">G02</strain>
    </source>
</reference>
<dbReference type="InterPro" id="IPR043502">
    <property type="entry name" value="DNA/RNA_pol_sf"/>
</dbReference>
<feature type="domain" description="Reverse transcriptase RNase H-like" evidence="7">
    <location>
        <begin position="4"/>
        <end position="43"/>
    </location>
</feature>
<protein>
    <submittedName>
        <fullName evidence="8">Transposon Tf2-11 polyprotein</fullName>
    </submittedName>
</protein>
<dbReference type="GO" id="GO:0003964">
    <property type="term" value="F:RNA-directed DNA polymerase activity"/>
    <property type="evidence" value="ECO:0007669"/>
    <property type="project" value="UniProtKB-KW"/>
</dbReference>
<evidence type="ECO:0000256" key="1">
    <source>
        <dbReference type="ARBA" id="ARBA00022679"/>
    </source>
</evidence>
<dbReference type="EMBL" id="JACGWJ010000007">
    <property type="protein sequence ID" value="KAL0409459.1"/>
    <property type="molecule type" value="Genomic_DNA"/>
</dbReference>
<dbReference type="InterPro" id="IPR041373">
    <property type="entry name" value="RT_RNaseH"/>
</dbReference>
<keyword evidence="4" id="KW-0255">Endonuclease</keyword>
<dbReference type="GO" id="GO:0016787">
    <property type="term" value="F:hydrolase activity"/>
    <property type="evidence" value="ECO:0007669"/>
    <property type="project" value="UniProtKB-KW"/>
</dbReference>
<dbReference type="PANTHER" id="PTHR34072:SF52">
    <property type="entry name" value="RIBONUCLEASE H"/>
    <property type="match status" value="1"/>
</dbReference>
<gene>
    <name evidence="8" type="ORF">Sradi_1880300</name>
</gene>
<proteinExistence type="predicted"/>
<dbReference type="AlphaFoldDB" id="A0AAW2TY56"/>
<evidence type="ECO:0000256" key="3">
    <source>
        <dbReference type="ARBA" id="ARBA00022722"/>
    </source>
</evidence>